<dbReference type="RefSeq" id="XP_070318157.1">
    <property type="nucleotide sequence ID" value="XM_070462056.1"/>
</dbReference>
<evidence type="ECO:0000313" key="5">
    <source>
        <dbReference type="RefSeq" id="XP_070318157.1"/>
    </source>
</evidence>
<reference evidence="3" key="1">
    <citation type="journal article" date="2022" name="J. Hered.">
        <title>A De Novo Chromosome-Level Genome Assembly of the White-Tailed Deer, Odocoileus Virginianus.</title>
        <authorList>
            <person name="London E.W."/>
            <person name="Roca A.L."/>
            <person name="Novakofski J.E."/>
            <person name="Mateus-Pinilla N.E."/>
        </authorList>
    </citation>
    <scope>NUCLEOTIDE SEQUENCE [LARGE SCALE GENOMIC DNA]</scope>
</reference>
<keyword evidence="3" id="KW-1185">Reference proteome</keyword>
<evidence type="ECO:0000313" key="3">
    <source>
        <dbReference type="Proteomes" id="UP001652640"/>
    </source>
</evidence>
<feature type="region of interest" description="Disordered" evidence="1">
    <location>
        <begin position="197"/>
        <end position="219"/>
    </location>
</feature>
<evidence type="ECO:0000313" key="4">
    <source>
        <dbReference type="RefSeq" id="XP_020738604.1"/>
    </source>
</evidence>
<feature type="compositionally biased region" description="Basic and acidic residues" evidence="1">
    <location>
        <begin position="70"/>
        <end position="80"/>
    </location>
</feature>
<proteinExistence type="predicted"/>
<dbReference type="Proteomes" id="UP001652640">
    <property type="component" value="Chromosome X"/>
</dbReference>
<dbReference type="GeneID" id="110130760"/>
<dbReference type="GO" id="GO:0005634">
    <property type="term" value="C:nucleus"/>
    <property type="evidence" value="ECO:0007669"/>
    <property type="project" value="TreeGrafter"/>
</dbReference>
<dbReference type="RefSeq" id="XP_020738604.1">
    <property type="nucleotide sequence ID" value="XM_020882945.1"/>
</dbReference>
<dbReference type="GO" id="GO:0006974">
    <property type="term" value="P:DNA damage response"/>
    <property type="evidence" value="ECO:0007669"/>
    <property type="project" value="UniProtKB-ARBA"/>
</dbReference>
<feature type="region of interest" description="Disordered" evidence="1">
    <location>
        <begin position="69"/>
        <end position="98"/>
    </location>
</feature>
<dbReference type="AlphaFoldDB" id="A0A6J0WR67"/>
<dbReference type="PANTHER" id="PTHR23099">
    <property type="entry name" value="TRANSCRIPTIONAL REGULATOR"/>
    <property type="match status" value="1"/>
</dbReference>
<dbReference type="OrthoDB" id="20772at2759"/>
<accession>A0A6J0WR67</accession>
<reference evidence="4" key="2">
    <citation type="submission" date="2025-04" db="UniProtKB">
        <authorList>
            <consortium name="RefSeq"/>
        </authorList>
    </citation>
    <scope>IDENTIFICATION</scope>
    <source>
        <tissue evidence="4">Blood</tissue>
        <tissue evidence="5">Tongue muscle</tissue>
    </source>
</reference>
<dbReference type="KEGG" id="ovr:110130760"/>
<dbReference type="Pfam" id="PF10263">
    <property type="entry name" value="SprT-like"/>
    <property type="match status" value="1"/>
</dbReference>
<protein>
    <submittedName>
        <fullName evidence="4">Acidic repeat-containing protein isoform X1</fullName>
    </submittedName>
    <submittedName>
        <fullName evidence="5">Germ cell nuclear acidic protein isoform X1</fullName>
    </submittedName>
</protein>
<gene>
    <name evidence="4 5" type="primary">GCNA</name>
</gene>
<name>A0A6J0WR67_ODOVR</name>
<organism evidence="3 4">
    <name type="scientific">Odocoileus virginianus</name>
    <name type="common">White-tailed deer</name>
    <dbReference type="NCBI Taxonomy" id="9874"/>
    <lineage>
        <taxon>Eukaryota</taxon>
        <taxon>Metazoa</taxon>
        <taxon>Chordata</taxon>
        <taxon>Craniata</taxon>
        <taxon>Vertebrata</taxon>
        <taxon>Euteleostomi</taxon>
        <taxon>Mammalia</taxon>
        <taxon>Eutheria</taxon>
        <taxon>Laurasiatheria</taxon>
        <taxon>Artiodactyla</taxon>
        <taxon>Ruminantia</taxon>
        <taxon>Pecora</taxon>
        <taxon>Cervidae</taxon>
        <taxon>Odocoileinae</taxon>
        <taxon>Odocoileus</taxon>
    </lineage>
</organism>
<sequence>MTVPEVCRQHPHSGCHRDTAHLSGAGFGLQREAPGRNLPAKAASLHLCCVVIDSGSDDDYLPEKKRLKIHDKSSKDESKKLSGTSKQLTNEPPIVILDDEDDDLENPVVTKDGSCDQGKIVKKKEKKDEFTVTQHKLSSVAGKQNLLKNRRQLPNDRKAKPEILDRELPTNGKPMPVVEQPRKRKYKTKNITVAPAVKERKKRKPSKKKPETVKFEKSKRGNSQCKIPGCFFHGLENLKRYSGKNYKQNKDELIQKIYSLLNSSVFDQKMPEKIDIDWSKKMLRSAGLCTTGKLRYPKRQRYAKIRISLKVCDSADRLRDTLIHEVCHAASWLLDGIRDSHGDMWRYYARKSNMVHPELPKVTRCHNYKINYKIYYECTQCKSRVGRYSRSLDTTRFMCAKCTGSLVLLPLTRKDGTPIQPHVRPFAKYVQENYRKVKKETEGISHGDVMRKLSKDFIAKKQSQGL</sequence>
<dbReference type="PANTHER" id="PTHR23099:SF0">
    <property type="entry name" value="GERM CELL NUCLEAR ACIDIC PROTEIN"/>
    <property type="match status" value="1"/>
</dbReference>
<evidence type="ECO:0000259" key="2">
    <source>
        <dbReference type="SMART" id="SM00731"/>
    </source>
</evidence>
<feature type="domain" description="SprT-like" evidence="2">
    <location>
        <begin position="251"/>
        <end position="409"/>
    </location>
</feature>
<dbReference type="InParanoid" id="A0A6J0WR67"/>
<evidence type="ECO:0000256" key="1">
    <source>
        <dbReference type="SAM" id="MobiDB-lite"/>
    </source>
</evidence>
<dbReference type="InterPro" id="IPR006640">
    <property type="entry name" value="SprT-like_domain"/>
</dbReference>
<dbReference type="SMART" id="SM00731">
    <property type="entry name" value="SprT"/>
    <property type="match status" value="1"/>
</dbReference>
<feature type="compositionally biased region" description="Basic and acidic residues" evidence="1">
    <location>
        <begin position="208"/>
        <end position="219"/>
    </location>
</feature>